<accession>A0ABY5J4X6</accession>
<evidence type="ECO:0000313" key="2">
    <source>
        <dbReference type="Proteomes" id="UP000887421"/>
    </source>
</evidence>
<proteinExistence type="predicted"/>
<keyword evidence="2" id="KW-1185">Reference proteome</keyword>
<reference evidence="1" key="1">
    <citation type="submission" date="2021-05" db="EMBL/GenBank/DDBJ databases">
        <title>Complete genome sequence of Pseudomonas seleniipraecipitans strain D1-6.</title>
        <authorList>
            <person name="Lafi F."/>
            <person name="Eida A."/>
            <person name="Alam I."/>
            <person name="Hert H."/>
            <person name="Saad M."/>
        </authorList>
    </citation>
    <scope>NUCLEOTIDE SEQUENCE</scope>
    <source>
        <strain evidence="1">D1-6</strain>
    </source>
</reference>
<evidence type="ECO:0000313" key="1">
    <source>
        <dbReference type="EMBL" id="UUD63124.1"/>
    </source>
</evidence>
<protein>
    <submittedName>
        <fullName evidence="1">Uncharacterized protein</fullName>
    </submittedName>
</protein>
<gene>
    <name evidence="1" type="ORF">D16iCDA_15660</name>
</gene>
<name>A0ABY5J4X6_9GAMM</name>
<dbReference type="Proteomes" id="UP000887421">
    <property type="component" value="Chromosome"/>
</dbReference>
<dbReference type="EMBL" id="CP076114">
    <property type="protein sequence ID" value="UUD63124.1"/>
    <property type="molecule type" value="Genomic_DNA"/>
</dbReference>
<organism evidence="1 2">
    <name type="scientific">Phytopseudomonas seleniipraecipitans</name>
    <dbReference type="NCBI Taxonomy" id="640205"/>
    <lineage>
        <taxon>Bacteria</taxon>
        <taxon>Pseudomonadati</taxon>
        <taxon>Pseudomonadota</taxon>
        <taxon>Gammaproteobacteria</taxon>
        <taxon>Pseudomonadales</taxon>
        <taxon>Pseudomonadaceae</taxon>
        <taxon>Phytopseudomonas</taxon>
    </lineage>
</organism>
<sequence length="227" mass="25846">MSNTVDTRTLTWCASVFVATLTIAATATHFLHENYITPLKTIEKDNEIKQLHGKLAEMSQDISENHRLTQALADAKLKLSLIEHSQLFFKGDPYPTTITVTRLGQNADEIYKNHSGQQIKEARNEKDITNVTVDIENSLFDKIRYNFENESKKIISIALQIDPFDDIEESFLLNSITRALGRPVKGTIEGQFRWALPEGGNLYLFHERLMLIVTEGRVPRVWADADE</sequence>
<dbReference type="RefSeq" id="WP_164090964.1">
    <property type="nucleotide sequence ID" value="NZ_CP076114.1"/>
</dbReference>